<sequence>MVLSHCPRLSSPCVPKYDAREALIPEDPELAHLNAPAPRARPGPSALLEVDVVEKDQVVVLPRVSAGISAGKVVAGLALALGICALGLGLSSSSAVSSALADTVGLSSNTKENSTANSTKANATSNATANSTAANTTANATAKAAAKKAVKKEVKTESANTTTKAPPAPAPPSCRTAQVGEPCYQAVMWHKWIGLVENPTWYQTISRQSNRHQIQQWLFESKQGSCQRPCDGAYPVPQVPAGQHPRLYCFSVARLGSEMDTMFMQRQAGAGIFGCDGFDVFSDQHVDIDGYQTKLIPSTASGVSVDRTAANSQVFMKTWLKILNGDQWWRFDFIAKVDPDAVLFADRLRGHLSWHTGQNVFFLNCAKYIPATMYGALEVFSKSALGAYLSQHGRCESQLPFWSWGEDRYMANCLESLGVATQPDYLNFLHDERCWGVDCGNKNVVAFHSFKYVNTWMRCYLSSK</sequence>
<dbReference type="AlphaFoldDB" id="A0AA36N422"/>
<feature type="compositionally biased region" description="Low complexity" evidence="1">
    <location>
        <begin position="113"/>
        <end position="136"/>
    </location>
</feature>
<comment type="caution">
    <text evidence="2">The sequence shown here is derived from an EMBL/GenBank/DDBJ whole genome shotgun (WGS) entry which is preliminary data.</text>
</comment>
<proteinExistence type="predicted"/>
<keyword evidence="3" id="KW-1185">Reference proteome</keyword>
<accession>A0AA36N422</accession>
<dbReference type="Proteomes" id="UP001178507">
    <property type="component" value="Unassembled WGS sequence"/>
</dbReference>
<feature type="region of interest" description="Disordered" evidence="1">
    <location>
        <begin position="107"/>
        <end position="136"/>
    </location>
</feature>
<evidence type="ECO:0000313" key="3">
    <source>
        <dbReference type="Proteomes" id="UP001178507"/>
    </source>
</evidence>
<protein>
    <submittedName>
        <fullName evidence="2">Uncharacterized protein</fullName>
    </submittedName>
</protein>
<evidence type="ECO:0000313" key="2">
    <source>
        <dbReference type="EMBL" id="CAJ1393622.1"/>
    </source>
</evidence>
<feature type="region of interest" description="Disordered" evidence="1">
    <location>
        <begin position="149"/>
        <end position="174"/>
    </location>
</feature>
<dbReference type="EMBL" id="CAUJNA010002602">
    <property type="protein sequence ID" value="CAJ1393622.1"/>
    <property type="molecule type" value="Genomic_DNA"/>
</dbReference>
<name>A0AA36N422_9DINO</name>
<gene>
    <name evidence="2" type="ORF">EVOR1521_LOCUS18451</name>
</gene>
<evidence type="ECO:0000256" key="1">
    <source>
        <dbReference type="SAM" id="MobiDB-lite"/>
    </source>
</evidence>
<reference evidence="2" key="1">
    <citation type="submission" date="2023-08" db="EMBL/GenBank/DDBJ databases">
        <authorList>
            <person name="Chen Y."/>
            <person name="Shah S."/>
            <person name="Dougan E. K."/>
            <person name="Thang M."/>
            <person name="Chan C."/>
        </authorList>
    </citation>
    <scope>NUCLEOTIDE SEQUENCE</scope>
</reference>
<organism evidence="2 3">
    <name type="scientific">Effrenium voratum</name>
    <dbReference type="NCBI Taxonomy" id="2562239"/>
    <lineage>
        <taxon>Eukaryota</taxon>
        <taxon>Sar</taxon>
        <taxon>Alveolata</taxon>
        <taxon>Dinophyceae</taxon>
        <taxon>Suessiales</taxon>
        <taxon>Symbiodiniaceae</taxon>
        <taxon>Effrenium</taxon>
    </lineage>
</organism>